<organism evidence="9 10">
    <name type="scientific">Salinirubellus salinus</name>
    <dbReference type="NCBI Taxonomy" id="1364945"/>
    <lineage>
        <taxon>Archaea</taxon>
        <taxon>Methanobacteriati</taxon>
        <taxon>Methanobacteriota</taxon>
        <taxon>Stenosarchaea group</taxon>
        <taxon>Halobacteria</taxon>
        <taxon>Halobacteriales</taxon>
        <taxon>Natronomonadaceae</taxon>
        <taxon>Salinirubellus</taxon>
    </lineage>
</organism>
<dbReference type="SUPFAM" id="SSF52172">
    <property type="entry name" value="CheY-like"/>
    <property type="match status" value="1"/>
</dbReference>
<dbReference type="GO" id="GO:0016020">
    <property type="term" value="C:membrane"/>
    <property type="evidence" value="ECO:0007669"/>
    <property type="project" value="UniProtKB-SubCell"/>
</dbReference>
<proteinExistence type="predicted"/>
<dbReference type="Proteomes" id="UP001057580">
    <property type="component" value="Chromosome"/>
</dbReference>
<dbReference type="PROSITE" id="PS50113">
    <property type="entry name" value="PAC"/>
    <property type="match status" value="1"/>
</dbReference>
<evidence type="ECO:0000313" key="10">
    <source>
        <dbReference type="Proteomes" id="UP001057580"/>
    </source>
</evidence>
<dbReference type="PROSITE" id="PS50112">
    <property type="entry name" value="PAS"/>
    <property type="match status" value="3"/>
</dbReference>
<keyword evidence="10" id="KW-1185">Reference proteome</keyword>
<dbReference type="InterPro" id="IPR035965">
    <property type="entry name" value="PAS-like_dom_sf"/>
</dbReference>
<dbReference type="Pfam" id="PF02518">
    <property type="entry name" value="HATPase_c"/>
    <property type="match status" value="1"/>
</dbReference>
<dbReference type="PROSITE" id="PS50109">
    <property type="entry name" value="HIS_KIN"/>
    <property type="match status" value="1"/>
</dbReference>
<dbReference type="NCBIfam" id="TIGR00229">
    <property type="entry name" value="sensory_box"/>
    <property type="match status" value="3"/>
</dbReference>
<feature type="domain" description="PAS" evidence="7">
    <location>
        <begin position="541"/>
        <end position="614"/>
    </location>
</feature>
<comment type="catalytic activity">
    <reaction evidence="1">
        <text>ATP + protein L-histidine = ADP + protein N-phospho-L-histidine.</text>
        <dbReference type="EC" id="2.7.13.3"/>
    </reaction>
</comment>
<evidence type="ECO:0000259" key="8">
    <source>
        <dbReference type="PROSITE" id="PS50113"/>
    </source>
</evidence>
<feature type="domain" description="PAS" evidence="7">
    <location>
        <begin position="159"/>
        <end position="210"/>
    </location>
</feature>
<gene>
    <name evidence="9" type="ORF">N0B31_06520</name>
</gene>
<dbReference type="Gene3D" id="3.30.450.20">
    <property type="entry name" value="PAS domain"/>
    <property type="match status" value="3"/>
</dbReference>
<dbReference type="GO" id="GO:0004673">
    <property type="term" value="F:protein histidine kinase activity"/>
    <property type="evidence" value="ECO:0007669"/>
    <property type="project" value="UniProtKB-EC"/>
</dbReference>
<evidence type="ECO:0000313" key="9">
    <source>
        <dbReference type="EMBL" id="UWM55935.1"/>
    </source>
</evidence>
<dbReference type="InterPro" id="IPR001610">
    <property type="entry name" value="PAC"/>
</dbReference>
<evidence type="ECO:0000256" key="1">
    <source>
        <dbReference type="ARBA" id="ARBA00000085"/>
    </source>
</evidence>
<dbReference type="SUPFAM" id="SSF55781">
    <property type="entry name" value="GAF domain-like"/>
    <property type="match status" value="1"/>
</dbReference>
<keyword evidence="3" id="KW-0808">Transferase</keyword>
<dbReference type="AlphaFoldDB" id="A0A9E7U5Z2"/>
<sequence length="885" mass="95934">MSDGAPPVVFALGRTDPLRGEGVKLRPFTDLVALGAAVDEARPAAVVLEHDPDGPDGLAALGALGERHPAVPTLLWTETPDGTVAAAATRRGVTEYASAAADSLPDRVRAVATDTQLGGGAAVVAGDDRNDAPDGADIATDGADAVSPGAPTSVGDPPHLLERIDDGFVAIDEEWRFTHVDERAETMLGEAADGLVGRDAREFLPEHLHEPFARAMRTGEAVTLEGWFDSLDARLLVSISPDGDGLHVYARDTSEERRYRRALSTLLERTSDLMVAETETEVARTTVDAAAEIIGFELNGVRRYDPTTGALELLCATEEARSHIAPPESVATGEGLQGKAFATGETIVVDDPGGDAEGRYDGVRAAATVPLGEYGTLTVGSRDVGGVDGVDRDLLELLGLSAEAALLRAEREASLREYRAVHETVDQMVYTLDETGHISLLTAPMAERFGYRREELVGEHIREILPPGDVDRGRELIAELLSEPPGDSRTYETRVYPNEGDPFPVEVDITLFRRDGEFRGSVGVVRDVSELHRARAELADERDRFAYLFEQLPDAVVEAELVDGEPVVSAVNEAFERVFGFEAETVVGELLNEFVVPSSEAGNAERIDERSRRGEVVREEVRRQTATGTREFLCTGVPFDTEGERTRGFAIYTDITEQRDRERRLQVLYRVLRHNLRNDMNVISGNAADLHEALADSQPRLAALADTIYERATQVADISHKAGDIQRAMDTDSVPYGVELDRVVRQAVDRVGRHHPSADVRVDVPAIPVESTGGLVRAVENLVENGVVHAGDTDPTVRVTVDTDAPEGFVDLRVADDGPGIPAREKAVLVDDDDITQLRHSRGLGLWTVRWVVEASGGELWFDERETGAMVVIRLRRAGVSADEE</sequence>
<accession>A0A9E7U5Z2</accession>
<keyword evidence="4" id="KW-0418">Kinase</keyword>
<dbReference type="Gene3D" id="3.30.565.10">
    <property type="entry name" value="Histidine kinase-like ATPase, C-terminal domain"/>
    <property type="match status" value="1"/>
</dbReference>
<evidence type="ECO:0000256" key="4">
    <source>
        <dbReference type="ARBA" id="ARBA00022777"/>
    </source>
</evidence>
<dbReference type="SMART" id="SM00387">
    <property type="entry name" value="HATPase_c"/>
    <property type="match status" value="1"/>
</dbReference>
<dbReference type="KEGG" id="ssai:N0B31_06520"/>
<protein>
    <recommendedName>
        <fullName evidence="2">histidine kinase</fullName>
        <ecNumber evidence="2">2.7.13.3</ecNumber>
    </recommendedName>
</protein>
<dbReference type="CDD" id="cd00130">
    <property type="entry name" value="PAS"/>
    <property type="match status" value="3"/>
</dbReference>
<dbReference type="PANTHER" id="PTHR42878:SF14">
    <property type="entry name" value="OSMOLARITY TWO-COMPONENT SYSTEM PROTEIN SSK1"/>
    <property type="match status" value="1"/>
</dbReference>
<dbReference type="InterPro" id="IPR029016">
    <property type="entry name" value="GAF-like_dom_sf"/>
</dbReference>
<dbReference type="InterPro" id="IPR005467">
    <property type="entry name" value="His_kinase_dom"/>
</dbReference>
<dbReference type="InterPro" id="IPR000700">
    <property type="entry name" value="PAS-assoc_C"/>
</dbReference>
<dbReference type="InterPro" id="IPR036890">
    <property type="entry name" value="HATPase_C_sf"/>
</dbReference>
<dbReference type="GO" id="GO:0030295">
    <property type="term" value="F:protein kinase activator activity"/>
    <property type="evidence" value="ECO:0007669"/>
    <property type="project" value="TreeGrafter"/>
</dbReference>
<dbReference type="GeneID" id="74942060"/>
<dbReference type="Pfam" id="PF13185">
    <property type="entry name" value="GAF_2"/>
    <property type="match status" value="1"/>
</dbReference>
<evidence type="ECO:0000259" key="7">
    <source>
        <dbReference type="PROSITE" id="PS50112"/>
    </source>
</evidence>
<dbReference type="Gene3D" id="3.30.450.40">
    <property type="match status" value="1"/>
</dbReference>
<dbReference type="InterPro" id="IPR050351">
    <property type="entry name" value="BphY/WalK/GraS-like"/>
</dbReference>
<feature type="domain" description="PAC" evidence="8">
    <location>
        <begin position="489"/>
        <end position="540"/>
    </location>
</feature>
<reference evidence="9" key="1">
    <citation type="submission" date="2022-09" db="EMBL/GenBank/DDBJ databases">
        <title>Diverse halophilic archaea isolated from saline environments.</title>
        <authorList>
            <person name="Cui H.-L."/>
        </authorList>
    </citation>
    <scope>NUCLEOTIDE SEQUENCE</scope>
    <source>
        <strain evidence="9">ZS-35-S2</strain>
    </source>
</reference>
<dbReference type="Pfam" id="PF13188">
    <property type="entry name" value="PAS_8"/>
    <property type="match status" value="1"/>
</dbReference>
<dbReference type="GO" id="GO:0007234">
    <property type="term" value="P:osmosensory signaling via phosphorelay pathway"/>
    <property type="evidence" value="ECO:0007669"/>
    <property type="project" value="TreeGrafter"/>
</dbReference>
<feature type="domain" description="PAS" evidence="7">
    <location>
        <begin position="414"/>
        <end position="484"/>
    </location>
</feature>
<keyword evidence="5" id="KW-0472">Membrane</keyword>
<dbReference type="InterPro" id="IPR000014">
    <property type="entry name" value="PAS"/>
</dbReference>
<evidence type="ECO:0000256" key="3">
    <source>
        <dbReference type="ARBA" id="ARBA00022679"/>
    </source>
</evidence>
<name>A0A9E7U5Z2_9EURY</name>
<dbReference type="PANTHER" id="PTHR42878">
    <property type="entry name" value="TWO-COMPONENT HISTIDINE KINASE"/>
    <property type="match status" value="1"/>
</dbReference>
<evidence type="ECO:0000256" key="5">
    <source>
        <dbReference type="ARBA" id="ARBA00023136"/>
    </source>
</evidence>
<dbReference type="InterPro" id="IPR003018">
    <property type="entry name" value="GAF"/>
</dbReference>
<dbReference type="Gene3D" id="3.40.50.2300">
    <property type="match status" value="1"/>
</dbReference>
<dbReference type="RefSeq" id="WP_260595050.1">
    <property type="nucleotide sequence ID" value="NZ_CP104003.1"/>
</dbReference>
<dbReference type="CDD" id="cd00075">
    <property type="entry name" value="HATPase"/>
    <property type="match status" value="1"/>
</dbReference>
<dbReference type="GO" id="GO:0000156">
    <property type="term" value="F:phosphorelay response regulator activity"/>
    <property type="evidence" value="ECO:0007669"/>
    <property type="project" value="TreeGrafter"/>
</dbReference>
<evidence type="ECO:0000256" key="2">
    <source>
        <dbReference type="ARBA" id="ARBA00012438"/>
    </source>
</evidence>
<evidence type="ECO:0000259" key="6">
    <source>
        <dbReference type="PROSITE" id="PS50109"/>
    </source>
</evidence>
<dbReference type="SUPFAM" id="SSF55785">
    <property type="entry name" value="PYP-like sensor domain (PAS domain)"/>
    <property type="match status" value="3"/>
</dbReference>
<dbReference type="Pfam" id="PF13426">
    <property type="entry name" value="PAS_9"/>
    <property type="match status" value="1"/>
</dbReference>
<dbReference type="EMBL" id="CP104003">
    <property type="protein sequence ID" value="UWM55935.1"/>
    <property type="molecule type" value="Genomic_DNA"/>
</dbReference>
<dbReference type="SUPFAM" id="SSF55874">
    <property type="entry name" value="ATPase domain of HSP90 chaperone/DNA topoisomerase II/histidine kinase"/>
    <property type="match status" value="1"/>
</dbReference>
<dbReference type="InterPro" id="IPR011006">
    <property type="entry name" value="CheY-like_superfamily"/>
</dbReference>
<dbReference type="EC" id="2.7.13.3" evidence="2"/>
<dbReference type="Pfam" id="PF08448">
    <property type="entry name" value="PAS_4"/>
    <property type="match status" value="1"/>
</dbReference>
<dbReference type="InterPro" id="IPR013656">
    <property type="entry name" value="PAS_4"/>
</dbReference>
<dbReference type="InterPro" id="IPR003594">
    <property type="entry name" value="HATPase_dom"/>
</dbReference>
<feature type="domain" description="Histidine kinase" evidence="6">
    <location>
        <begin position="671"/>
        <end position="879"/>
    </location>
</feature>
<dbReference type="SMART" id="SM00091">
    <property type="entry name" value="PAS"/>
    <property type="match status" value="3"/>
</dbReference>
<dbReference type="SMART" id="SM00086">
    <property type="entry name" value="PAC"/>
    <property type="match status" value="2"/>
</dbReference>